<gene>
    <name evidence="2" type="ORF">GCM10017559_62340</name>
</gene>
<dbReference type="EMBL" id="BAAAWD010000016">
    <property type="protein sequence ID" value="GAA3027594.1"/>
    <property type="molecule type" value="Genomic_DNA"/>
</dbReference>
<evidence type="ECO:0000313" key="2">
    <source>
        <dbReference type="EMBL" id="GAA3027594.1"/>
    </source>
</evidence>
<reference evidence="3" key="1">
    <citation type="journal article" date="2019" name="Int. J. Syst. Evol. Microbiol.">
        <title>The Global Catalogue of Microorganisms (GCM) 10K type strain sequencing project: providing services to taxonomists for standard genome sequencing and annotation.</title>
        <authorList>
            <consortium name="The Broad Institute Genomics Platform"/>
            <consortium name="The Broad Institute Genome Sequencing Center for Infectious Disease"/>
            <person name="Wu L."/>
            <person name="Ma J."/>
        </authorList>
    </citation>
    <scope>NUCLEOTIDE SEQUENCE [LARGE SCALE GENOMIC DNA]</scope>
    <source>
        <strain evidence="3">JCM 3106</strain>
    </source>
</reference>
<dbReference type="Proteomes" id="UP001499930">
    <property type="component" value="Unassembled WGS sequence"/>
</dbReference>
<keyword evidence="3" id="KW-1185">Reference proteome</keyword>
<name>A0ABP6L1L2_9ACTN</name>
<feature type="compositionally biased region" description="Gly residues" evidence="1">
    <location>
        <begin position="170"/>
        <end position="180"/>
    </location>
</feature>
<sequence length="180" mass="18995">MNGDEPVKAQGDEAIKALHAVRAAHARIGDAEKAEREAVVAAREIGVQWQKIADTLGMAQANASRKYGPLPTPAGKASDEQAETALARLGKAHQEILDAQLAEIEAVANARRLEITWSAIATEVEMDQPNAVVKYRKFIKQQTQVTVRPDAADLLRGRRTRKGEGAASAGAGGPEGAAGA</sequence>
<accession>A0ABP6L1L2</accession>
<evidence type="ECO:0008006" key="4">
    <source>
        <dbReference type="Google" id="ProtNLM"/>
    </source>
</evidence>
<protein>
    <recommendedName>
        <fullName evidence="4">DUF222 domain-containing protein</fullName>
    </recommendedName>
</protein>
<organism evidence="2 3">
    <name type="scientific">Streptosporangium longisporum</name>
    <dbReference type="NCBI Taxonomy" id="46187"/>
    <lineage>
        <taxon>Bacteria</taxon>
        <taxon>Bacillati</taxon>
        <taxon>Actinomycetota</taxon>
        <taxon>Actinomycetes</taxon>
        <taxon>Streptosporangiales</taxon>
        <taxon>Streptosporangiaceae</taxon>
        <taxon>Streptosporangium</taxon>
    </lineage>
</organism>
<comment type="caution">
    <text evidence="2">The sequence shown here is derived from an EMBL/GenBank/DDBJ whole genome shotgun (WGS) entry which is preliminary data.</text>
</comment>
<proteinExistence type="predicted"/>
<evidence type="ECO:0000313" key="3">
    <source>
        <dbReference type="Proteomes" id="UP001499930"/>
    </source>
</evidence>
<evidence type="ECO:0000256" key="1">
    <source>
        <dbReference type="SAM" id="MobiDB-lite"/>
    </source>
</evidence>
<feature type="region of interest" description="Disordered" evidence="1">
    <location>
        <begin position="155"/>
        <end position="180"/>
    </location>
</feature>
<dbReference type="RefSeq" id="WP_344902118.1">
    <property type="nucleotide sequence ID" value="NZ_BAAAWD010000016.1"/>
</dbReference>